<dbReference type="SMART" id="SM00345">
    <property type="entry name" value="HTH_GNTR"/>
    <property type="match status" value="1"/>
</dbReference>
<evidence type="ECO:0000313" key="7">
    <source>
        <dbReference type="Proteomes" id="UP001242480"/>
    </source>
</evidence>
<dbReference type="PRINTS" id="PR00035">
    <property type="entry name" value="HTHGNTR"/>
</dbReference>
<reference evidence="6 7" key="1">
    <citation type="submission" date="2023-07" db="EMBL/GenBank/DDBJ databases">
        <title>Genomic Encyclopedia of Type Strains, Phase IV (KMG-IV): sequencing the most valuable type-strain genomes for metagenomic binning, comparative biology and taxonomic classification.</title>
        <authorList>
            <person name="Goeker M."/>
        </authorList>
    </citation>
    <scope>NUCLEOTIDE SEQUENCE [LARGE SCALE GENOMIC DNA]</scope>
    <source>
        <strain evidence="6 7">DSM 19619</strain>
    </source>
</reference>
<feature type="region of interest" description="Disordered" evidence="4">
    <location>
        <begin position="1"/>
        <end position="25"/>
    </location>
</feature>
<dbReference type="EMBL" id="JAUSVX010000008">
    <property type="protein sequence ID" value="MDQ0471394.1"/>
    <property type="molecule type" value="Genomic_DNA"/>
</dbReference>
<dbReference type="PANTHER" id="PTHR43537">
    <property type="entry name" value="TRANSCRIPTIONAL REGULATOR, GNTR FAMILY"/>
    <property type="match status" value="1"/>
</dbReference>
<accession>A0ABU0JAW0</accession>
<dbReference type="Pfam" id="PF00392">
    <property type="entry name" value="GntR"/>
    <property type="match status" value="1"/>
</dbReference>
<dbReference type="InterPro" id="IPR000524">
    <property type="entry name" value="Tscrpt_reg_HTH_GntR"/>
</dbReference>
<feature type="domain" description="HTH gntR-type" evidence="5">
    <location>
        <begin position="25"/>
        <end position="92"/>
    </location>
</feature>
<organism evidence="6 7">
    <name type="scientific">Labrys wisconsinensis</name>
    <dbReference type="NCBI Taxonomy" id="425677"/>
    <lineage>
        <taxon>Bacteria</taxon>
        <taxon>Pseudomonadati</taxon>
        <taxon>Pseudomonadota</taxon>
        <taxon>Alphaproteobacteria</taxon>
        <taxon>Hyphomicrobiales</taxon>
        <taxon>Xanthobacteraceae</taxon>
        <taxon>Labrys</taxon>
    </lineage>
</organism>
<dbReference type="PROSITE" id="PS50949">
    <property type="entry name" value="HTH_GNTR"/>
    <property type="match status" value="1"/>
</dbReference>
<dbReference type="Gene3D" id="1.20.120.530">
    <property type="entry name" value="GntR ligand-binding domain-like"/>
    <property type="match status" value="1"/>
</dbReference>
<dbReference type="InterPro" id="IPR008920">
    <property type="entry name" value="TF_FadR/GntR_C"/>
</dbReference>
<dbReference type="SUPFAM" id="SSF48008">
    <property type="entry name" value="GntR ligand-binding domain-like"/>
    <property type="match status" value="1"/>
</dbReference>
<dbReference type="Proteomes" id="UP001242480">
    <property type="component" value="Unassembled WGS sequence"/>
</dbReference>
<dbReference type="SMART" id="SM00895">
    <property type="entry name" value="FCD"/>
    <property type="match status" value="1"/>
</dbReference>
<dbReference type="Gene3D" id="1.10.10.10">
    <property type="entry name" value="Winged helix-like DNA-binding domain superfamily/Winged helix DNA-binding domain"/>
    <property type="match status" value="1"/>
</dbReference>
<evidence type="ECO:0000256" key="3">
    <source>
        <dbReference type="ARBA" id="ARBA00023163"/>
    </source>
</evidence>
<comment type="caution">
    <text evidence="6">The sequence shown here is derived from an EMBL/GenBank/DDBJ whole genome shotgun (WGS) entry which is preliminary data.</text>
</comment>
<evidence type="ECO:0000313" key="6">
    <source>
        <dbReference type="EMBL" id="MDQ0471394.1"/>
    </source>
</evidence>
<sequence length="246" mass="27873">MAEPVNDTAHESVEGAVGQPPSKATSLHEKVLDQLRDYIIEGNVEENARIPERKLCELFQISRTPLREALKVLASEGLVELLPNRGARLRALNEADIIATFDVIGGLEALAGQLACERISEAEYEEIEQLHHQMYKHYVRTELQEYFKYNRAIHNAIMKASRNPVLQDTYASLSTSMRRIRYTANLNVARDRWGEAMREHEAILGALHRRDGRELSDILFKHLRSTCASAVEWLAEERKAAARAAS</sequence>
<keyword evidence="1" id="KW-0805">Transcription regulation</keyword>
<dbReference type="PANTHER" id="PTHR43537:SF50">
    <property type="entry name" value="TRANSCRIPTIONAL REGULATORY PROTEIN"/>
    <property type="match status" value="1"/>
</dbReference>
<evidence type="ECO:0000256" key="1">
    <source>
        <dbReference type="ARBA" id="ARBA00023015"/>
    </source>
</evidence>
<dbReference type="InterPro" id="IPR036388">
    <property type="entry name" value="WH-like_DNA-bd_sf"/>
</dbReference>
<dbReference type="InterPro" id="IPR011711">
    <property type="entry name" value="GntR_C"/>
</dbReference>
<evidence type="ECO:0000256" key="2">
    <source>
        <dbReference type="ARBA" id="ARBA00023125"/>
    </source>
</evidence>
<evidence type="ECO:0000256" key="4">
    <source>
        <dbReference type="SAM" id="MobiDB-lite"/>
    </source>
</evidence>
<keyword evidence="3" id="KW-0804">Transcription</keyword>
<dbReference type="RefSeq" id="WP_307276421.1">
    <property type="nucleotide sequence ID" value="NZ_JAUSVX010000008.1"/>
</dbReference>
<gene>
    <name evidence="6" type="ORF">QO011_004417</name>
</gene>
<dbReference type="CDD" id="cd07377">
    <property type="entry name" value="WHTH_GntR"/>
    <property type="match status" value="1"/>
</dbReference>
<keyword evidence="7" id="KW-1185">Reference proteome</keyword>
<name>A0ABU0JAW0_9HYPH</name>
<dbReference type="SUPFAM" id="SSF46785">
    <property type="entry name" value="Winged helix' DNA-binding domain"/>
    <property type="match status" value="1"/>
</dbReference>
<dbReference type="GO" id="GO:0003677">
    <property type="term" value="F:DNA binding"/>
    <property type="evidence" value="ECO:0007669"/>
    <property type="project" value="UniProtKB-KW"/>
</dbReference>
<dbReference type="Pfam" id="PF07729">
    <property type="entry name" value="FCD"/>
    <property type="match status" value="1"/>
</dbReference>
<dbReference type="InterPro" id="IPR036390">
    <property type="entry name" value="WH_DNA-bd_sf"/>
</dbReference>
<protein>
    <submittedName>
        <fullName evidence="6">DNA-binding GntR family transcriptional regulator</fullName>
    </submittedName>
</protein>
<evidence type="ECO:0000259" key="5">
    <source>
        <dbReference type="PROSITE" id="PS50949"/>
    </source>
</evidence>
<keyword evidence="2 6" id="KW-0238">DNA-binding</keyword>
<proteinExistence type="predicted"/>